<accession>A0A4U8UKE0</accession>
<organism evidence="1 2">
    <name type="scientific">Steinernema carpocapsae</name>
    <name type="common">Entomopathogenic nematode</name>
    <dbReference type="NCBI Taxonomy" id="34508"/>
    <lineage>
        <taxon>Eukaryota</taxon>
        <taxon>Metazoa</taxon>
        <taxon>Ecdysozoa</taxon>
        <taxon>Nematoda</taxon>
        <taxon>Chromadorea</taxon>
        <taxon>Rhabditida</taxon>
        <taxon>Tylenchina</taxon>
        <taxon>Panagrolaimomorpha</taxon>
        <taxon>Strongyloidoidea</taxon>
        <taxon>Steinernematidae</taxon>
        <taxon>Steinernema</taxon>
    </lineage>
</organism>
<proteinExistence type="predicted"/>
<evidence type="ECO:0000313" key="2">
    <source>
        <dbReference type="Proteomes" id="UP000298663"/>
    </source>
</evidence>
<gene>
    <name evidence="1" type="ORF">L596_000416</name>
</gene>
<protein>
    <submittedName>
        <fullName evidence="1">Uncharacterized protein</fullName>
    </submittedName>
</protein>
<dbReference type="AlphaFoldDB" id="A0A4U8UKE0"/>
<reference evidence="1 2" key="1">
    <citation type="journal article" date="2015" name="Genome Biol.">
        <title>Comparative genomics of Steinernema reveals deeply conserved gene regulatory networks.</title>
        <authorList>
            <person name="Dillman A.R."/>
            <person name="Macchietto M."/>
            <person name="Porter C.F."/>
            <person name="Rogers A."/>
            <person name="Williams B."/>
            <person name="Antoshechkin I."/>
            <person name="Lee M.M."/>
            <person name="Goodwin Z."/>
            <person name="Lu X."/>
            <person name="Lewis E.E."/>
            <person name="Goodrich-Blair H."/>
            <person name="Stock S.P."/>
            <person name="Adams B.J."/>
            <person name="Sternberg P.W."/>
            <person name="Mortazavi A."/>
        </authorList>
    </citation>
    <scope>NUCLEOTIDE SEQUENCE [LARGE SCALE GENOMIC DNA]</scope>
    <source>
        <strain evidence="1 2">ALL</strain>
    </source>
</reference>
<keyword evidence="2" id="KW-1185">Reference proteome</keyword>
<sequence length="99" mass="11066">MADLCTQDMYGALMGLCHPPGRPFPCFKNAQWINADNGILSSVNRTCCSLNCTLDFVENEICCTSPDHKCQFQCYSQIEGLTWGDNDTTHYEQYCGSPP</sequence>
<dbReference type="EMBL" id="CM016762">
    <property type="protein sequence ID" value="TMS32597.1"/>
    <property type="molecule type" value="Genomic_DNA"/>
</dbReference>
<dbReference type="EMBL" id="AZBU02000001">
    <property type="protein sequence ID" value="TMS32597.1"/>
    <property type="molecule type" value="Genomic_DNA"/>
</dbReference>
<comment type="caution">
    <text evidence="1">The sequence shown here is derived from an EMBL/GenBank/DDBJ whole genome shotgun (WGS) entry which is preliminary data.</text>
</comment>
<name>A0A4U8UKE0_STECR</name>
<reference evidence="1 2" key="2">
    <citation type="journal article" date="2019" name="G3 (Bethesda)">
        <title>Hybrid Assembly of the Genome of the Entomopathogenic Nematode Steinernema carpocapsae Identifies the X-Chromosome.</title>
        <authorList>
            <person name="Serra L."/>
            <person name="Macchietto M."/>
            <person name="Macias-Munoz A."/>
            <person name="McGill C.J."/>
            <person name="Rodriguez I.M."/>
            <person name="Rodriguez B."/>
            <person name="Murad R."/>
            <person name="Mortazavi A."/>
        </authorList>
    </citation>
    <scope>NUCLEOTIDE SEQUENCE [LARGE SCALE GENOMIC DNA]</scope>
    <source>
        <strain evidence="1 2">ALL</strain>
    </source>
</reference>
<dbReference type="Proteomes" id="UP000298663">
    <property type="component" value="Chromosome X"/>
</dbReference>
<evidence type="ECO:0000313" key="1">
    <source>
        <dbReference type="EMBL" id="TMS32597.1"/>
    </source>
</evidence>